<evidence type="ECO:0000256" key="2">
    <source>
        <dbReference type="ARBA" id="ARBA00006236"/>
    </source>
</evidence>
<sequence length="428" mass="44879">MASDQLLTLAPSHGEEAALSSVSPGLRFIILLGLLDAFGPLGIDMYLPAFPQIERDLKAQGGAMQLTLSFFLAGLAIGQLICGPISDRLGRRKPLLWGCAAFAVASMTCAFARSIESLILARFVMGLAGATGMVIARAIVRDSFEEADSSRIYSMLMLVIGIAPVLAPSAGGWLMRIGSWGLIFWALAGFACLCGIAVAVDLPETHPPSRRTRDSIGSIGRRYAAMIVDRKFVGYAAPVSLALGLIFAYVASAPSLFMQFYGLSPTAFSLLFASNAIGLIGAAQVNRWLTRHYDTHTILRGASIGNLVTALLLPVLAWTGIGGFPAFFADIFLCLMTVGLILPNATAAVMAPFPHQAGAASALLGMLQFTVGAATGAIVGIFHDGTARPMALTIAGCAVTSTLITILVERRNSAAEDRALQLLGSSAE</sequence>
<dbReference type="EMBL" id="CP155447">
    <property type="protein sequence ID" value="XBH01969.1"/>
    <property type="molecule type" value="Genomic_DNA"/>
</dbReference>
<dbReference type="RefSeq" id="WP_406694711.1">
    <property type="nucleotide sequence ID" value="NZ_CP155447.1"/>
</dbReference>
<feature type="transmembrane region" description="Helical" evidence="8">
    <location>
        <begin position="63"/>
        <end position="82"/>
    </location>
</feature>
<dbReference type="NCBIfam" id="TIGR00710">
    <property type="entry name" value="efflux_Bcr_CflA"/>
    <property type="match status" value="1"/>
</dbReference>
<evidence type="ECO:0000313" key="10">
    <source>
        <dbReference type="EMBL" id="XBH01969.1"/>
    </source>
</evidence>
<comment type="subcellular location">
    <subcellularLocation>
        <location evidence="1">Cell membrane</location>
        <topology evidence="1">Multi-pass membrane protein</topology>
    </subcellularLocation>
</comment>
<evidence type="ECO:0000256" key="3">
    <source>
        <dbReference type="ARBA" id="ARBA00022448"/>
    </source>
</evidence>
<keyword evidence="5 8" id="KW-0812">Transmembrane</keyword>
<feature type="transmembrane region" description="Helical" evidence="8">
    <location>
        <begin position="94"/>
        <end position="113"/>
    </location>
</feature>
<dbReference type="SUPFAM" id="SSF103473">
    <property type="entry name" value="MFS general substrate transporter"/>
    <property type="match status" value="1"/>
</dbReference>
<reference evidence="10" key="1">
    <citation type="submission" date="2024-05" db="EMBL/GenBank/DDBJ databases">
        <title>Planctomycetes of the genus Singulisphaera possess chitinolytic capabilities.</title>
        <authorList>
            <person name="Ivanova A."/>
        </authorList>
    </citation>
    <scope>NUCLEOTIDE SEQUENCE</scope>
    <source>
        <strain evidence="10">Ch08T</strain>
    </source>
</reference>
<dbReference type="Gene3D" id="1.20.1720.10">
    <property type="entry name" value="Multidrug resistance protein D"/>
    <property type="match status" value="1"/>
</dbReference>
<dbReference type="PANTHER" id="PTHR23502:SF132">
    <property type="entry name" value="POLYAMINE TRANSPORTER 2-RELATED"/>
    <property type="match status" value="1"/>
</dbReference>
<keyword evidence="3" id="KW-0813">Transport</keyword>
<name>A0AAU7C9J9_9BACT</name>
<accession>A0AAU7C9J9</accession>
<protein>
    <submittedName>
        <fullName evidence="10">Bcr/CflA family multidrug efflux MFS transporter</fullName>
    </submittedName>
</protein>
<dbReference type="PROSITE" id="PS50850">
    <property type="entry name" value="MFS"/>
    <property type="match status" value="1"/>
</dbReference>
<evidence type="ECO:0000256" key="1">
    <source>
        <dbReference type="ARBA" id="ARBA00004651"/>
    </source>
</evidence>
<evidence type="ECO:0000256" key="8">
    <source>
        <dbReference type="SAM" id="Phobius"/>
    </source>
</evidence>
<organism evidence="10">
    <name type="scientific">Singulisphaera sp. Ch08</name>
    <dbReference type="NCBI Taxonomy" id="3120278"/>
    <lineage>
        <taxon>Bacteria</taxon>
        <taxon>Pseudomonadati</taxon>
        <taxon>Planctomycetota</taxon>
        <taxon>Planctomycetia</taxon>
        <taxon>Isosphaerales</taxon>
        <taxon>Isosphaeraceae</taxon>
        <taxon>Singulisphaera</taxon>
    </lineage>
</organism>
<dbReference type="PANTHER" id="PTHR23502">
    <property type="entry name" value="MAJOR FACILITATOR SUPERFAMILY"/>
    <property type="match status" value="1"/>
</dbReference>
<gene>
    <name evidence="10" type="ORF">V5E97_27025</name>
</gene>
<dbReference type="FunFam" id="1.20.1720.10:FF:000005">
    <property type="entry name" value="Bcr/CflA family efflux transporter"/>
    <property type="match status" value="1"/>
</dbReference>
<evidence type="ECO:0000256" key="6">
    <source>
        <dbReference type="ARBA" id="ARBA00022989"/>
    </source>
</evidence>
<dbReference type="CDD" id="cd17320">
    <property type="entry name" value="MFS_MdfA_MDR_like"/>
    <property type="match status" value="1"/>
</dbReference>
<keyword evidence="7 8" id="KW-0472">Membrane</keyword>
<feature type="transmembrane region" description="Helical" evidence="8">
    <location>
        <begin position="389"/>
        <end position="408"/>
    </location>
</feature>
<dbReference type="GO" id="GO:1990961">
    <property type="term" value="P:xenobiotic detoxification by transmembrane export across the plasma membrane"/>
    <property type="evidence" value="ECO:0007669"/>
    <property type="project" value="InterPro"/>
</dbReference>
<dbReference type="GO" id="GO:0005886">
    <property type="term" value="C:plasma membrane"/>
    <property type="evidence" value="ECO:0007669"/>
    <property type="project" value="UniProtKB-SubCell"/>
</dbReference>
<dbReference type="Pfam" id="PF07690">
    <property type="entry name" value="MFS_1"/>
    <property type="match status" value="1"/>
</dbReference>
<evidence type="ECO:0000259" key="9">
    <source>
        <dbReference type="PROSITE" id="PS50850"/>
    </source>
</evidence>
<dbReference type="NCBIfam" id="NF008314">
    <property type="entry name" value="PRK11102.1"/>
    <property type="match status" value="1"/>
</dbReference>
<feature type="transmembrane region" description="Helical" evidence="8">
    <location>
        <begin position="25"/>
        <end position="43"/>
    </location>
</feature>
<evidence type="ECO:0000256" key="7">
    <source>
        <dbReference type="ARBA" id="ARBA00023136"/>
    </source>
</evidence>
<feature type="transmembrane region" description="Helical" evidence="8">
    <location>
        <begin position="119"/>
        <end position="140"/>
    </location>
</feature>
<proteinExistence type="inferred from homology"/>
<dbReference type="GO" id="GO:0042910">
    <property type="term" value="F:xenobiotic transmembrane transporter activity"/>
    <property type="evidence" value="ECO:0007669"/>
    <property type="project" value="InterPro"/>
</dbReference>
<keyword evidence="6 8" id="KW-1133">Transmembrane helix</keyword>
<dbReference type="InterPro" id="IPR020846">
    <property type="entry name" value="MFS_dom"/>
</dbReference>
<dbReference type="InterPro" id="IPR004812">
    <property type="entry name" value="Efflux_drug-R_Bcr/CmlA"/>
</dbReference>
<feature type="transmembrane region" description="Helical" evidence="8">
    <location>
        <begin position="232"/>
        <end position="251"/>
    </location>
</feature>
<feature type="transmembrane region" description="Helical" evidence="8">
    <location>
        <begin position="327"/>
        <end position="350"/>
    </location>
</feature>
<feature type="transmembrane region" description="Helical" evidence="8">
    <location>
        <begin position="263"/>
        <end position="285"/>
    </location>
</feature>
<evidence type="ECO:0000256" key="4">
    <source>
        <dbReference type="ARBA" id="ARBA00022475"/>
    </source>
</evidence>
<feature type="transmembrane region" description="Helical" evidence="8">
    <location>
        <begin position="362"/>
        <end position="383"/>
    </location>
</feature>
<dbReference type="InterPro" id="IPR011701">
    <property type="entry name" value="MFS"/>
</dbReference>
<dbReference type="InterPro" id="IPR036259">
    <property type="entry name" value="MFS_trans_sf"/>
</dbReference>
<comment type="similarity">
    <text evidence="2">Belongs to the major facilitator superfamily. Bcr/CmlA family.</text>
</comment>
<feature type="transmembrane region" description="Helical" evidence="8">
    <location>
        <begin position="297"/>
        <end position="321"/>
    </location>
</feature>
<dbReference type="AlphaFoldDB" id="A0AAU7C9J9"/>
<feature type="transmembrane region" description="Helical" evidence="8">
    <location>
        <begin position="152"/>
        <end position="174"/>
    </location>
</feature>
<keyword evidence="4" id="KW-1003">Cell membrane</keyword>
<feature type="transmembrane region" description="Helical" evidence="8">
    <location>
        <begin position="180"/>
        <end position="202"/>
    </location>
</feature>
<feature type="domain" description="Major facilitator superfamily (MFS) profile" evidence="9">
    <location>
        <begin position="25"/>
        <end position="413"/>
    </location>
</feature>
<evidence type="ECO:0000256" key="5">
    <source>
        <dbReference type="ARBA" id="ARBA00022692"/>
    </source>
</evidence>